<sequence>MIGGRRSSGTAVESATPDLAPVVEVVRRAAAGDLEARVVGSVDERVTELAHALNHLLDVNDAFVRESGAALGASARGRFHRTLIERGLPGAYRDGARRINASRDLMRDSAERTRQETALRAEVVGQAVEVSQHVAAASTELGASAQSLGDSVREAVRELDEATHLVERLAQSSEKIDSAVNVIGAVAAQTRLLALNATIEAARAGAAGRAFSVVAGEVKSLSDDVAQSSSEIAAQVAAAQQAAQDVVQAMERIASVISVIDQEAQGVAAAAGDADGGLSRMAETLRTDIGRFAG</sequence>
<comment type="similarity">
    <text evidence="4">Belongs to the methyl-accepting chemotaxis (MCP) protein family.</text>
</comment>
<keyword evidence="3 5" id="KW-0807">Transducer</keyword>
<evidence type="ECO:0000259" key="6">
    <source>
        <dbReference type="PROSITE" id="PS50111"/>
    </source>
</evidence>
<dbReference type="SMART" id="SM00283">
    <property type="entry name" value="MA"/>
    <property type="match status" value="1"/>
</dbReference>
<evidence type="ECO:0000256" key="5">
    <source>
        <dbReference type="PROSITE-ProRule" id="PRU00284"/>
    </source>
</evidence>
<evidence type="ECO:0000313" key="9">
    <source>
        <dbReference type="Proteomes" id="UP000321386"/>
    </source>
</evidence>
<dbReference type="GO" id="GO:0006935">
    <property type="term" value="P:chemotaxis"/>
    <property type="evidence" value="ECO:0007669"/>
    <property type="project" value="InterPro"/>
</dbReference>
<keyword evidence="1" id="KW-0812">Transmembrane</keyword>
<keyword evidence="9" id="KW-1185">Reference proteome</keyword>
<feature type="domain" description="Methyl-accepting transducer" evidence="6">
    <location>
        <begin position="88"/>
        <end position="294"/>
    </location>
</feature>
<dbReference type="PROSITE" id="PS50111">
    <property type="entry name" value="CHEMOTAXIS_TRANSDUC_2"/>
    <property type="match status" value="1"/>
</dbReference>
<dbReference type="PANTHER" id="PTHR32089:SF112">
    <property type="entry name" value="LYSOZYME-LIKE PROTEIN-RELATED"/>
    <property type="match status" value="1"/>
</dbReference>
<evidence type="ECO:0000313" key="8">
    <source>
        <dbReference type="EMBL" id="GEK17707.1"/>
    </source>
</evidence>
<dbReference type="PANTHER" id="PTHR32089">
    <property type="entry name" value="METHYL-ACCEPTING CHEMOTAXIS PROTEIN MCPB"/>
    <property type="match status" value="1"/>
</dbReference>
<dbReference type="PROSITE" id="PS50885">
    <property type="entry name" value="HAMP"/>
    <property type="match status" value="1"/>
</dbReference>
<dbReference type="GO" id="GO:0016020">
    <property type="term" value="C:membrane"/>
    <property type="evidence" value="ECO:0007669"/>
    <property type="project" value="InterPro"/>
</dbReference>
<organism evidence="8 9">
    <name type="scientific">Cellulomonas persica</name>
    <dbReference type="NCBI Taxonomy" id="76861"/>
    <lineage>
        <taxon>Bacteria</taxon>
        <taxon>Bacillati</taxon>
        <taxon>Actinomycetota</taxon>
        <taxon>Actinomycetes</taxon>
        <taxon>Micrococcales</taxon>
        <taxon>Cellulomonadaceae</taxon>
        <taxon>Cellulomonas</taxon>
    </lineage>
</organism>
<name>A0A510USP8_9CELL</name>
<evidence type="ECO:0000256" key="3">
    <source>
        <dbReference type="ARBA" id="ARBA00023224"/>
    </source>
</evidence>
<dbReference type="GO" id="GO:0004888">
    <property type="term" value="F:transmembrane signaling receptor activity"/>
    <property type="evidence" value="ECO:0007669"/>
    <property type="project" value="InterPro"/>
</dbReference>
<evidence type="ECO:0000256" key="2">
    <source>
        <dbReference type="ARBA" id="ARBA00022989"/>
    </source>
</evidence>
<reference evidence="8 9" key="1">
    <citation type="submission" date="2019-07" db="EMBL/GenBank/DDBJ databases">
        <title>Whole genome shotgun sequence of Cellulomonas persica NBRC 101101.</title>
        <authorList>
            <person name="Hosoyama A."/>
            <person name="Uohara A."/>
            <person name="Ohji S."/>
            <person name="Ichikawa N."/>
        </authorList>
    </citation>
    <scope>NUCLEOTIDE SEQUENCE [LARGE SCALE GENOMIC DNA]</scope>
    <source>
        <strain evidence="8 9">NBRC 101101</strain>
    </source>
</reference>
<keyword evidence="2" id="KW-1133">Transmembrane helix</keyword>
<evidence type="ECO:0000256" key="4">
    <source>
        <dbReference type="ARBA" id="ARBA00029447"/>
    </source>
</evidence>
<dbReference type="InterPro" id="IPR003660">
    <property type="entry name" value="HAMP_dom"/>
</dbReference>
<dbReference type="InterPro" id="IPR004090">
    <property type="entry name" value="Chemotax_Me-accpt_rcpt"/>
</dbReference>
<dbReference type="PRINTS" id="PR00260">
    <property type="entry name" value="CHEMTRNSDUCR"/>
</dbReference>
<dbReference type="OrthoDB" id="5179380at2"/>
<feature type="domain" description="HAMP" evidence="7">
    <location>
        <begin position="22"/>
        <end position="65"/>
    </location>
</feature>
<dbReference type="Pfam" id="PF00015">
    <property type="entry name" value="MCPsignal"/>
    <property type="match status" value="1"/>
</dbReference>
<accession>A0A510USP8</accession>
<evidence type="ECO:0000259" key="7">
    <source>
        <dbReference type="PROSITE" id="PS50885"/>
    </source>
</evidence>
<comment type="caution">
    <text evidence="8">The sequence shown here is derived from an EMBL/GenBank/DDBJ whole genome shotgun (WGS) entry which is preliminary data.</text>
</comment>
<dbReference type="AlphaFoldDB" id="A0A510USP8"/>
<proteinExistence type="inferred from homology"/>
<dbReference type="InterPro" id="IPR004089">
    <property type="entry name" value="MCPsignal_dom"/>
</dbReference>
<dbReference type="Gene3D" id="1.10.287.950">
    <property type="entry name" value="Methyl-accepting chemotaxis protein"/>
    <property type="match status" value="1"/>
</dbReference>
<dbReference type="EMBL" id="BJUA01000006">
    <property type="protein sequence ID" value="GEK17707.1"/>
    <property type="molecule type" value="Genomic_DNA"/>
</dbReference>
<protein>
    <submittedName>
        <fullName evidence="8">Uncharacterized protein</fullName>
    </submittedName>
</protein>
<evidence type="ECO:0000256" key="1">
    <source>
        <dbReference type="ARBA" id="ARBA00022692"/>
    </source>
</evidence>
<dbReference type="GO" id="GO:0007165">
    <property type="term" value="P:signal transduction"/>
    <property type="evidence" value="ECO:0007669"/>
    <property type="project" value="UniProtKB-KW"/>
</dbReference>
<gene>
    <name evidence="8" type="ORF">CPE01_14400</name>
</gene>
<dbReference type="RefSeq" id="WP_146805976.1">
    <property type="nucleotide sequence ID" value="NZ_BJUA01000006.1"/>
</dbReference>
<dbReference type="CDD" id="cd06225">
    <property type="entry name" value="HAMP"/>
    <property type="match status" value="1"/>
</dbReference>
<keyword evidence="2" id="KW-0472">Membrane</keyword>
<dbReference type="SUPFAM" id="SSF58104">
    <property type="entry name" value="Methyl-accepting chemotaxis protein (MCP) signaling domain"/>
    <property type="match status" value="1"/>
</dbReference>
<dbReference type="Proteomes" id="UP000321386">
    <property type="component" value="Unassembled WGS sequence"/>
</dbReference>